<evidence type="ECO:0000313" key="2">
    <source>
        <dbReference type="Proteomes" id="UP000192356"/>
    </source>
</evidence>
<dbReference type="VEuPathDB" id="MicrosporidiaDB:HERIO_1056"/>
<evidence type="ECO:0008006" key="3">
    <source>
        <dbReference type="Google" id="ProtNLM"/>
    </source>
</evidence>
<sequence>MLCNIQVSKELIEKLSLVDKFSSKVTLTPKTLESSFIIVNLPKFCNFTICVNTKDLLEMIRSTDHFELNNEVVIYKCLEKYVDSSVEITKTFKTYEVIKSGFSEEEISVIHVEDIVTTLTTDDVIINYKEGVFSFKSHGLIQTRIEFKASLMSGKKTFKCKASGKSLEIFKEFQGDLVVSLSKNFLLLKVFENEILIECLIPLINY</sequence>
<comment type="caution">
    <text evidence="1">The sequence shown here is derived from an EMBL/GenBank/DDBJ whole genome shotgun (WGS) entry which is preliminary data.</text>
</comment>
<proteinExistence type="predicted"/>
<protein>
    <recommendedName>
        <fullName evidence="3">Proliferating cell nuclear antigen</fullName>
    </recommendedName>
</protein>
<reference evidence="1 2" key="1">
    <citation type="journal article" date="2017" name="Environ. Microbiol.">
        <title>Decay of the glycolytic pathway and adaptation to intranuclear parasitism within Enterocytozoonidae microsporidia.</title>
        <authorList>
            <person name="Wiredu Boakye D."/>
            <person name="Jaroenlak P."/>
            <person name="Prachumwat A."/>
            <person name="Williams T.A."/>
            <person name="Bateman K.S."/>
            <person name="Itsathitphaisarn O."/>
            <person name="Sritunyalucksana K."/>
            <person name="Paszkiewicz K.H."/>
            <person name="Moore K.A."/>
            <person name="Stentiford G.D."/>
            <person name="Williams B.A."/>
        </authorList>
    </citation>
    <scope>NUCLEOTIDE SEQUENCE [LARGE SCALE GENOMIC DNA]</scope>
    <source>
        <strain evidence="1 2">GB1</strain>
    </source>
</reference>
<keyword evidence="2" id="KW-1185">Reference proteome</keyword>
<evidence type="ECO:0000313" key="1">
    <source>
        <dbReference type="EMBL" id="ORD97038.1"/>
    </source>
</evidence>
<accession>A0A1X0QBB7</accession>
<dbReference type="AlphaFoldDB" id="A0A1X0QBB7"/>
<gene>
    <name evidence="1" type="ORF">HERIO_1056</name>
</gene>
<dbReference type="EMBL" id="LVKB01000045">
    <property type="protein sequence ID" value="ORD97038.1"/>
    <property type="molecule type" value="Genomic_DNA"/>
</dbReference>
<organism evidence="1 2">
    <name type="scientific">Hepatospora eriocheir</name>
    <dbReference type="NCBI Taxonomy" id="1081669"/>
    <lineage>
        <taxon>Eukaryota</taxon>
        <taxon>Fungi</taxon>
        <taxon>Fungi incertae sedis</taxon>
        <taxon>Microsporidia</taxon>
        <taxon>Hepatosporidae</taxon>
        <taxon>Hepatospora</taxon>
    </lineage>
</organism>
<name>A0A1X0QBB7_9MICR</name>
<dbReference type="Proteomes" id="UP000192356">
    <property type="component" value="Unassembled WGS sequence"/>
</dbReference>
<dbReference type="VEuPathDB" id="MicrosporidiaDB:A0H76_1947"/>
<dbReference type="OrthoDB" id="2188598at2759"/>